<name>A0A4Q9PAC1_9APHY</name>
<keyword evidence="3" id="KW-1185">Reference proteome</keyword>
<dbReference type="AlphaFoldDB" id="A0A4Q9PAC1"/>
<evidence type="ECO:0000313" key="3">
    <source>
        <dbReference type="Proteomes" id="UP000292082"/>
    </source>
</evidence>
<reference evidence="2 3" key="1">
    <citation type="submission" date="2019-01" db="EMBL/GenBank/DDBJ databases">
        <title>Draft genome sequences of three monokaryotic isolates of the white-rot basidiomycete fungus Dichomitus squalens.</title>
        <authorList>
            <consortium name="DOE Joint Genome Institute"/>
            <person name="Lopez S.C."/>
            <person name="Andreopoulos B."/>
            <person name="Pangilinan J."/>
            <person name="Lipzen A."/>
            <person name="Riley R."/>
            <person name="Ahrendt S."/>
            <person name="Ng V."/>
            <person name="Barry K."/>
            <person name="Daum C."/>
            <person name="Grigoriev I.V."/>
            <person name="Hilden K.S."/>
            <person name="Makela M.R."/>
            <person name="de Vries R.P."/>
        </authorList>
    </citation>
    <scope>NUCLEOTIDE SEQUENCE [LARGE SCALE GENOMIC DNA]</scope>
    <source>
        <strain evidence="2 3">CBS 464.89</strain>
    </source>
</reference>
<feature type="compositionally biased region" description="Acidic residues" evidence="1">
    <location>
        <begin position="83"/>
        <end position="97"/>
    </location>
</feature>
<dbReference type="EMBL" id="ML145299">
    <property type="protein sequence ID" value="TBU51629.1"/>
    <property type="molecule type" value="Genomic_DNA"/>
</dbReference>
<protein>
    <submittedName>
        <fullName evidence="2">Uncharacterized protein</fullName>
    </submittedName>
</protein>
<dbReference type="Proteomes" id="UP000292082">
    <property type="component" value="Unassembled WGS sequence"/>
</dbReference>
<sequence>MPRCKKAYLAAAAARALASHMKARKAAQIEAPTPQTNMEPLTQGATAPQPLQELPADNPPESPHNPITDDPLPAEGCAKDCGGDDSNEESVEELEGDELLKNLEMVAWSAYDELMRLKSKQQWEKGERELKGVHTGRAAQMLYNHQVRAQAKAATDAAIRNS</sequence>
<accession>A0A4Q9PAC1</accession>
<evidence type="ECO:0000256" key="1">
    <source>
        <dbReference type="SAM" id="MobiDB-lite"/>
    </source>
</evidence>
<proteinExistence type="predicted"/>
<feature type="region of interest" description="Disordered" evidence="1">
    <location>
        <begin position="19"/>
        <end position="97"/>
    </location>
</feature>
<organism evidence="2 3">
    <name type="scientific">Dichomitus squalens</name>
    <dbReference type="NCBI Taxonomy" id="114155"/>
    <lineage>
        <taxon>Eukaryota</taxon>
        <taxon>Fungi</taxon>
        <taxon>Dikarya</taxon>
        <taxon>Basidiomycota</taxon>
        <taxon>Agaricomycotina</taxon>
        <taxon>Agaricomycetes</taxon>
        <taxon>Polyporales</taxon>
        <taxon>Polyporaceae</taxon>
        <taxon>Dichomitus</taxon>
    </lineage>
</organism>
<feature type="compositionally biased region" description="Polar residues" evidence="1">
    <location>
        <begin position="33"/>
        <end position="46"/>
    </location>
</feature>
<evidence type="ECO:0000313" key="2">
    <source>
        <dbReference type="EMBL" id="TBU51629.1"/>
    </source>
</evidence>
<gene>
    <name evidence="2" type="ORF">BD310DRAFT_910550</name>
</gene>